<feature type="transmembrane region" description="Helical" evidence="8">
    <location>
        <begin position="231"/>
        <end position="249"/>
    </location>
</feature>
<dbReference type="GO" id="GO:0016780">
    <property type="term" value="F:phosphotransferase activity, for other substituted phosphate groups"/>
    <property type="evidence" value="ECO:0007669"/>
    <property type="project" value="InterPro"/>
</dbReference>
<evidence type="ECO:0000313" key="10">
    <source>
        <dbReference type="Proteomes" id="UP000198589"/>
    </source>
</evidence>
<comment type="cofactor">
    <cofactor evidence="7">
        <name>Mg(2+)</name>
        <dbReference type="ChEBI" id="CHEBI:18420"/>
    </cofactor>
</comment>
<keyword evidence="3 9" id="KW-0808">Transferase</keyword>
<dbReference type="InterPro" id="IPR000715">
    <property type="entry name" value="Glycosyl_transferase_4"/>
</dbReference>
<feature type="transmembrane region" description="Helical" evidence="8">
    <location>
        <begin position="177"/>
        <end position="195"/>
    </location>
</feature>
<reference evidence="10" key="1">
    <citation type="submission" date="2016-10" db="EMBL/GenBank/DDBJ databases">
        <authorList>
            <person name="Varghese N."/>
            <person name="Submissions S."/>
        </authorList>
    </citation>
    <scope>NUCLEOTIDE SEQUENCE [LARGE SCALE GENOMIC DNA]</scope>
    <source>
        <strain evidence="10">DSM 46838</strain>
    </source>
</reference>
<dbReference type="STRING" id="1798228.SAMN05216574_11953"/>
<dbReference type="PANTHER" id="PTHR22926">
    <property type="entry name" value="PHOSPHO-N-ACETYLMURAMOYL-PENTAPEPTIDE-TRANSFERASE"/>
    <property type="match status" value="1"/>
</dbReference>
<feature type="transmembrane region" description="Helical" evidence="8">
    <location>
        <begin position="114"/>
        <end position="141"/>
    </location>
</feature>
<evidence type="ECO:0000256" key="4">
    <source>
        <dbReference type="ARBA" id="ARBA00022692"/>
    </source>
</evidence>
<organism evidence="9 10">
    <name type="scientific">Blastococcus tunisiensis</name>
    <dbReference type="NCBI Taxonomy" id="1798228"/>
    <lineage>
        <taxon>Bacteria</taxon>
        <taxon>Bacillati</taxon>
        <taxon>Actinomycetota</taxon>
        <taxon>Actinomycetes</taxon>
        <taxon>Geodermatophilales</taxon>
        <taxon>Geodermatophilaceae</taxon>
        <taxon>Blastococcus</taxon>
    </lineage>
</organism>
<dbReference type="GO" id="GO:0071555">
    <property type="term" value="P:cell wall organization"/>
    <property type="evidence" value="ECO:0007669"/>
    <property type="project" value="TreeGrafter"/>
</dbReference>
<evidence type="ECO:0000256" key="2">
    <source>
        <dbReference type="ARBA" id="ARBA00022475"/>
    </source>
</evidence>
<evidence type="ECO:0000256" key="6">
    <source>
        <dbReference type="ARBA" id="ARBA00023136"/>
    </source>
</evidence>
<dbReference type="GO" id="GO:0044038">
    <property type="term" value="P:cell wall macromolecule biosynthetic process"/>
    <property type="evidence" value="ECO:0007669"/>
    <property type="project" value="TreeGrafter"/>
</dbReference>
<keyword evidence="10" id="KW-1185">Reference proteome</keyword>
<evidence type="ECO:0000256" key="8">
    <source>
        <dbReference type="SAM" id="Phobius"/>
    </source>
</evidence>
<keyword evidence="2" id="KW-1003">Cell membrane</keyword>
<evidence type="ECO:0000256" key="7">
    <source>
        <dbReference type="PIRSR" id="PIRSR600715-1"/>
    </source>
</evidence>
<dbReference type="GO" id="GO:0046872">
    <property type="term" value="F:metal ion binding"/>
    <property type="evidence" value="ECO:0007669"/>
    <property type="project" value="UniProtKB-KW"/>
</dbReference>
<keyword evidence="5 8" id="KW-1133">Transmembrane helix</keyword>
<accession>A0A1I2K3U2</accession>
<dbReference type="EMBL" id="FOND01000019">
    <property type="protein sequence ID" value="SFF61564.1"/>
    <property type="molecule type" value="Genomic_DNA"/>
</dbReference>
<gene>
    <name evidence="9" type="ORF">SAMN05216574_11953</name>
</gene>
<dbReference type="PANTHER" id="PTHR22926:SF3">
    <property type="entry name" value="UNDECAPRENYL-PHOSPHATE ALPHA-N-ACETYLGLUCOSAMINYL 1-PHOSPHATE TRANSFERASE"/>
    <property type="match status" value="1"/>
</dbReference>
<feature type="transmembrane region" description="Helical" evidence="8">
    <location>
        <begin position="153"/>
        <end position="171"/>
    </location>
</feature>
<dbReference type="GO" id="GO:0005886">
    <property type="term" value="C:plasma membrane"/>
    <property type="evidence" value="ECO:0007669"/>
    <property type="project" value="UniProtKB-SubCell"/>
</dbReference>
<dbReference type="AlphaFoldDB" id="A0A1I2K3U2"/>
<feature type="transmembrane region" description="Helical" evidence="8">
    <location>
        <begin position="46"/>
        <end position="69"/>
    </location>
</feature>
<evidence type="ECO:0000313" key="9">
    <source>
        <dbReference type="EMBL" id="SFF61564.1"/>
    </source>
</evidence>
<evidence type="ECO:0000256" key="3">
    <source>
        <dbReference type="ARBA" id="ARBA00022679"/>
    </source>
</evidence>
<feature type="binding site" evidence="7">
    <location>
        <position position="145"/>
    </location>
    <ligand>
        <name>Mg(2+)</name>
        <dbReference type="ChEBI" id="CHEBI:18420"/>
    </ligand>
</feature>
<protein>
    <submittedName>
        <fullName evidence="9">UDP-N-acetylmuramyl pentapeptide phosphotransferase/UDP-N-acetylglucosamine-1-phosphate transferase</fullName>
    </submittedName>
</protein>
<keyword evidence="6 8" id="KW-0472">Membrane</keyword>
<dbReference type="RefSeq" id="WP_092202474.1">
    <property type="nucleotide sequence ID" value="NZ_FOND01000019.1"/>
</dbReference>
<feature type="transmembrane region" description="Helical" evidence="8">
    <location>
        <begin position="76"/>
        <end position="94"/>
    </location>
</feature>
<dbReference type="OrthoDB" id="9783652at2"/>
<evidence type="ECO:0000256" key="1">
    <source>
        <dbReference type="ARBA" id="ARBA00004651"/>
    </source>
</evidence>
<evidence type="ECO:0000256" key="5">
    <source>
        <dbReference type="ARBA" id="ARBA00022989"/>
    </source>
</evidence>
<sequence>MTAVLVVGTLLSSAVLATSLLACTPRLLLRLALYDVPTERSSHDRPVLRGAGIAVAVAIAAVLLAVSAGVAARDAAALRAVAGAVALFAVLGFVEDKRGLSIGARLRWQGGLAALAGAALSAVTSSWWLWLPAALLVAAYVNVANFMDGINSISGLHGAVGGASLAVLGLLEHQAWLTAAGLAGAGAFAAFLPWNGPARVTFFLGDAGSYALGAFLAMCVAGAVMVGVHPWPALSVLSVYVLDVGLTLVRRLCAGKDVTRPHREHVYQRLTLSGLGHVPASVLVSGCTLVVALAGLAGATAGHLGIALLCVGVQAAVLAGYAALPRALDRLRPAGAGPVAASALAGAPAPVG</sequence>
<keyword evidence="7" id="KW-0479">Metal-binding</keyword>
<name>A0A1I2K3U2_9ACTN</name>
<keyword evidence="7" id="KW-0460">Magnesium</keyword>
<feature type="transmembrane region" description="Helical" evidence="8">
    <location>
        <begin position="303"/>
        <end position="324"/>
    </location>
</feature>
<dbReference type="Pfam" id="PF00953">
    <property type="entry name" value="Glycos_transf_4"/>
    <property type="match status" value="1"/>
</dbReference>
<feature type="transmembrane region" description="Helical" evidence="8">
    <location>
        <begin position="207"/>
        <end position="225"/>
    </location>
</feature>
<feature type="transmembrane region" description="Helical" evidence="8">
    <location>
        <begin position="270"/>
        <end position="297"/>
    </location>
</feature>
<comment type="subcellular location">
    <subcellularLocation>
        <location evidence="1">Cell membrane</location>
        <topology evidence="1">Multi-pass membrane protein</topology>
    </subcellularLocation>
</comment>
<dbReference type="Proteomes" id="UP000198589">
    <property type="component" value="Unassembled WGS sequence"/>
</dbReference>
<feature type="binding site" evidence="7">
    <location>
        <position position="206"/>
    </location>
    <ligand>
        <name>Mg(2+)</name>
        <dbReference type="ChEBI" id="CHEBI:18420"/>
    </ligand>
</feature>
<dbReference type="GO" id="GO:0009103">
    <property type="term" value="P:lipopolysaccharide biosynthetic process"/>
    <property type="evidence" value="ECO:0007669"/>
    <property type="project" value="TreeGrafter"/>
</dbReference>
<proteinExistence type="predicted"/>
<keyword evidence="4 8" id="KW-0812">Transmembrane</keyword>